<reference evidence="1 2" key="1">
    <citation type="journal article" date="2013" name="Mar. Genomics">
        <title>Expression of sulfatases in Rhodopirellula baltica and the diversity of sulfatases in the genus Rhodopirellula.</title>
        <authorList>
            <person name="Wegner C.E."/>
            <person name="Richter-Heitmann T."/>
            <person name="Klindworth A."/>
            <person name="Klockow C."/>
            <person name="Richter M."/>
            <person name="Achstetter T."/>
            <person name="Glockner F.O."/>
            <person name="Harder J."/>
        </authorList>
    </citation>
    <scope>NUCLEOTIDE SEQUENCE [LARGE SCALE GENOMIC DNA]</scope>
    <source>
        <strain evidence="1 2">SM41</strain>
    </source>
</reference>
<dbReference type="SUPFAM" id="SSF143880">
    <property type="entry name" value="NE0471 N-terminal domain-like"/>
    <property type="match status" value="1"/>
</dbReference>
<comment type="caution">
    <text evidence="1">The sequence shown here is derived from an EMBL/GenBank/DDBJ whole genome shotgun (WGS) entry which is preliminary data.</text>
</comment>
<dbReference type="Gene3D" id="3.30.2020.10">
    <property type="entry name" value="NE0471-like N-terminal domain"/>
    <property type="match status" value="1"/>
</dbReference>
<dbReference type="RefSeq" id="WP_008673634.1">
    <property type="nucleotide sequence ID" value="NZ_ANOH01000025.1"/>
</dbReference>
<keyword evidence="2" id="KW-1185">Reference proteome</keyword>
<evidence type="ECO:0008006" key="3">
    <source>
        <dbReference type="Google" id="ProtNLM"/>
    </source>
</evidence>
<gene>
    <name evidence="1" type="ORF">RSSM_00291</name>
</gene>
<protein>
    <recommendedName>
        <fullName evidence="3">DUF2442 domain-containing protein</fullName>
    </recommendedName>
</protein>
<dbReference type="InterPro" id="IPR036782">
    <property type="entry name" value="NE0471-like_N"/>
</dbReference>
<dbReference type="Pfam" id="PF10387">
    <property type="entry name" value="DUF2442"/>
    <property type="match status" value="1"/>
</dbReference>
<dbReference type="OrthoDB" id="162796at2"/>
<dbReference type="InterPro" id="IPR018841">
    <property type="entry name" value="DUF2442"/>
</dbReference>
<accession>M5UA17</accession>
<organism evidence="1 2">
    <name type="scientific">Rhodopirellula sallentina SM41</name>
    <dbReference type="NCBI Taxonomy" id="1263870"/>
    <lineage>
        <taxon>Bacteria</taxon>
        <taxon>Pseudomonadati</taxon>
        <taxon>Planctomycetota</taxon>
        <taxon>Planctomycetia</taxon>
        <taxon>Pirellulales</taxon>
        <taxon>Pirellulaceae</taxon>
        <taxon>Rhodopirellula</taxon>
    </lineage>
</organism>
<dbReference type="AlphaFoldDB" id="M5UA17"/>
<dbReference type="EMBL" id="ANOH01000025">
    <property type="protein sequence ID" value="EMI58267.1"/>
    <property type="molecule type" value="Genomic_DNA"/>
</dbReference>
<sequence length="85" mass="8978">MILHILNAELAGPTSLSVRFSDGCDATVDLLPLLSGPMFEPLLNPTVFAQFTLDPVCKTICWPNGADLAPEAIRSLVPTGQEIGG</sequence>
<name>M5UA17_9BACT</name>
<dbReference type="PATRIC" id="fig|1263870.3.peg.318"/>
<evidence type="ECO:0000313" key="2">
    <source>
        <dbReference type="Proteomes" id="UP000011885"/>
    </source>
</evidence>
<proteinExistence type="predicted"/>
<dbReference type="Proteomes" id="UP000011885">
    <property type="component" value="Unassembled WGS sequence"/>
</dbReference>
<evidence type="ECO:0000313" key="1">
    <source>
        <dbReference type="EMBL" id="EMI58267.1"/>
    </source>
</evidence>